<evidence type="ECO:0000256" key="1">
    <source>
        <dbReference type="SAM" id="MobiDB-lite"/>
    </source>
</evidence>
<evidence type="ECO:0000313" key="4">
    <source>
        <dbReference type="Proteomes" id="UP000014809"/>
    </source>
</evidence>
<feature type="compositionally biased region" description="Basic and acidic residues" evidence="1">
    <location>
        <begin position="221"/>
        <end position="236"/>
    </location>
</feature>
<organism evidence="3 4">
    <name type="scientific">Corynebacterium terpenotabidum Y-11</name>
    <dbReference type="NCBI Taxonomy" id="1200352"/>
    <lineage>
        <taxon>Bacteria</taxon>
        <taxon>Bacillati</taxon>
        <taxon>Actinomycetota</taxon>
        <taxon>Actinomycetes</taxon>
        <taxon>Mycobacteriales</taxon>
        <taxon>Corynebacteriaceae</taxon>
        <taxon>Corynebacterium</taxon>
    </lineage>
</organism>
<dbReference type="AlphaFoldDB" id="S4XEQ9"/>
<keyword evidence="2" id="KW-0472">Membrane</keyword>
<feature type="transmembrane region" description="Helical" evidence="2">
    <location>
        <begin position="89"/>
        <end position="111"/>
    </location>
</feature>
<proteinExistence type="predicted"/>
<feature type="compositionally biased region" description="Basic and acidic residues" evidence="1">
    <location>
        <begin position="176"/>
        <end position="212"/>
    </location>
</feature>
<feature type="transmembrane region" description="Helical" evidence="2">
    <location>
        <begin position="61"/>
        <end position="83"/>
    </location>
</feature>
<dbReference type="KEGG" id="cter:A606_02210"/>
<evidence type="ECO:0000313" key="3">
    <source>
        <dbReference type="EMBL" id="AGP30095.1"/>
    </source>
</evidence>
<sequence>MTRRYEDMDVDEWVNMLMRVGDFQAPRNLEAMATQYGKEQAERKEKASAFIPLDAAGLKKAALWIVIPSIIGAIIAGCSPLWGNDEMSASRLALTGAIVSALIPLVVMLVVDIPNMALSLLFCVTGRDVTLFKKSKSKLAEVEVRSSKEARDHMFRDLETAMPIYRQRVAERNAQRKAEEEQRIKKEAEAKVQAEREAAEVKAEAERQEKERQRQKRKADHKAQYKEDLRKKRRGE</sequence>
<dbReference type="EMBL" id="CP003696">
    <property type="protein sequence ID" value="AGP30095.1"/>
    <property type="molecule type" value="Genomic_DNA"/>
</dbReference>
<accession>S4XEQ9</accession>
<keyword evidence="4" id="KW-1185">Reference proteome</keyword>
<evidence type="ECO:0000256" key="2">
    <source>
        <dbReference type="SAM" id="Phobius"/>
    </source>
</evidence>
<dbReference type="HOGENOM" id="CLU_1173853_0_0_11"/>
<protein>
    <submittedName>
        <fullName evidence="3">Uncharacterized protein</fullName>
    </submittedName>
</protein>
<gene>
    <name evidence="3" type="ORF">A606_02210</name>
</gene>
<reference evidence="3 4" key="1">
    <citation type="submission" date="2012-06" db="EMBL/GenBank/DDBJ databases">
        <title>Complete genome sequence of Corynebacterium terpenotabidum Y-11 (=DSM 44721).</title>
        <authorList>
            <person name="Ruckert C."/>
            <person name="Albersmeier A."/>
            <person name="Al-Dilaimi A."/>
            <person name="Szczepanowski R."/>
            <person name="Kalinowski J."/>
        </authorList>
    </citation>
    <scope>NUCLEOTIDE SEQUENCE [LARGE SCALE GENOMIC DNA]</scope>
    <source>
        <strain evidence="3 4">Y-11</strain>
    </source>
</reference>
<dbReference type="RefSeq" id="WP_020440460.1">
    <property type="nucleotide sequence ID" value="NC_021663.1"/>
</dbReference>
<dbReference type="STRING" id="1200352.A606_02210"/>
<dbReference type="Proteomes" id="UP000014809">
    <property type="component" value="Chromosome"/>
</dbReference>
<name>S4XEQ9_9CORY</name>
<feature type="region of interest" description="Disordered" evidence="1">
    <location>
        <begin position="176"/>
        <end position="236"/>
    </location>
</feature>
<keyword evidence="2" id="KW-0812">Transmembrane</keyword>
<keyword evidence="2" id="KW-1133">Transmembrane helix</keyword>